<organism evidence="2 4">
    <name type="scientific">Medicago truncatula</name>
    <name type="common">Barrel medic</name>
    <name type="synonym">Medicago tribuloides</name>
    <dbReference type="NCBI Taxonomy" id="3880"/>
    <lineage>
        <taxon>Eukaryota</taxon>
        <taxon>Viridiplantae</taxon>
        <taxon>Streptophyta</taxon>
        <taxon>Embryophyta</taxon>
        <taxon>Tracheophyta</taxon>
        <taxon>Spermatophyta</taxon>
        <taxon>Magnoliopsida</taxon>
        <taxon>eudicotyledons</taxon>
        <taxon>Gunneridae</taxon>
        <taxon>Pentapetalae</taxon>
        <taxon>rosids</taxon>
        <taxon>fabids</taxon>
        <taxon>Fabales</taxon>
        <taxon>Fabaceae</taxon>
        <taxon>Papilionoideae</taxon>
        <taxon>50 kb inversion clade</taxon>
        <taxon>NPAAA clade</taxon>
        <taxon>Hologalegina</taxon>
        <taxon>IRL clade</taxon>
        <taxon>Trifolieae</taxon>
        <taxon>Medicago</taxon>
    </lineage>
</organism>
<reference evidence="2 4" key="1">
    <citation type="journal article" date="2011" name="Nature">
        <title>The Medicago genome provides insight into the evolution of rhizobial symbioses.</title>
        <authorList>
            <person name="Young N.D."/>
            <person name="Debelle F."/>
            <person name="Oldroyd G.E."/>
            <person name="Geurts R."/>
            <person name="Cannon S.B."/>
            <person name="Udvardi M.K."/>
            <person name="Benedito V.A."/>
            <person name="Mayer K.F."/>
            <person name="Gouzy J."/>
            <person name="Schoof H."/>
            <person name="Van de Peer Y."/>
            <person name="Proost S."/>
            <person name="Cook D.R."/>
            <person name="Meyers B.C."/>
            <person name="Spannagl M."/>
            <person name="Cheung F."/>
            <person name="De Mita S."/>
            <person name="Krishnakumar V."/>
            <person name="Gundlach H."/>
            <person name="Zhou S."/>
            <person name="Mudge J."/>
            <person name="Bharti A.K."/>
            <person name="Murray J.D."/>
            <person name="Naoumkina M.A."/>
            <person name="Rosen B."/>
            <person name="Silverstein K.A."/>
            <person name="Tang H."/>
            <person name="Rombauts S."/>
            <person name="Zhao P.X."/>
            <person name="Zhou P."/>
            <person name="Barbe V."/>
            <person name="Bardou P."/>
            <person name="Bechner M."/>
            <person name="Bellec A."/>
            <person name="Berger A."/>
            <person name="Berges H."/>
            <person name="Bidwell S."/>
            <person name="Bisseling T."/>
            <person name="Choisne N."/>
            <person name="Couloux A."/>
            <person name="Denny R."/>
            <person name="Deshpande S."/>
            <person name="Dai X."/>
            <person name="Doyle J.J."/>
            <person name="Dudez A.M."/>
            <person name="Farmer A.D."/>
            <person name="Fouteau S."/>
            <person name="Franken C."/>
            <person name="Gibelin C."/>
            <person name="Gish J."/>
            <person name="Goldstein S."/>
            <person name="Gonzalez A.J."/>
            <person name="Green P.J."/>
            <person name="Hallab A."/>
            <person name="Hartog M."/>
            <person name="Hua A."/>
            <person name="Humphray S.J."/>
            <person name="Jeong D.H."/>
            <person name="Jing Y."/>
            <person name="Jocker A."/>
            <person name="Kenton S.M."/>
            <person name="Kim D.J."/>
            <person name="Klee K."/>
            <person name="Lai H."/>
            <person name="Lang C."/>
            <person name="Lin S."/>
            <person name="Macmil S.L."/>
            <person name="Magdelenat G."/>
            <person name="Matthews L."/>
            <person name="McCorrison J."/>
            <person name="Monaghan E.L."/>
            <person name="Mun J.H."/>
            <person name="Najar F.Z."/>
            <person name="Nicholson C."/>
            <person name="Noirot C."/>
            <person name="O'Bleness M."/>
            <person name="Paule C.R."/>
            <person name="Poulain J."/>
            <person name="Prion F."/>
            <person name="Qin B."/>
            <person name="Qu C."/>
            <person name="Retzel E.F."/>
            <person name="Riddle C."/>
            <person name="Sallet E."/>
            <person name="Samain S."/>
            <person name="Samson N."/>
            <person name="Sanders I."/>
            <person name="Saurat O."/>
            <person name="Scarpelli C."/>
            <person name="Schiex T."/>
            <person name="Segurens B."/>
            <person name="Severin A.J."/>
            <person name="Sherrier D.J."/>
            <person name="Shi R."/>
            <person name="Sims S."/>
            <person name="Singer S.R."/>
            <person name="Sinharoy S."/>
            <person name="Sterck L."/>
            <person name="Viollet A."/>
            <person name="Wang B.B."/>
            <person name="Wang K."/>
            <person name="Wang M."/>
            <person name="Wang X."/>
            <person name="Warfsmann J."/>
            <person name="Weissenbach J."/>
            <person name="White D.D."/>
            <person name="White J.D."/>
            <person name="Wiley G.B."/>
            <person name="Wincker P."/>
            <person name="Xing Y."/>
            <person name="Yang L."/>
            <person name="Yao Z."/>
            <person name="Ying F."/>
            <person name="Zhai J."/>
            <person name="Zhou L."/>
            <person name="Zuber A."/>
            <person name="Denarie J."/>
            <person name="Dixon R.A."/>
            <person name="May G.D."/>
            <person name="Schwartz D.C."/>
            <person name="Rogers J."/>
            <person name="Quetier F."/>
            <person name="Town C.D."/>
            <person name="Roe B.A."/>
        </authorList>
    </citation>
    <scope>NUCLEOTIDE SEQUENCE [LARGE SCALE GENOMIC DNA]</scope>
    <source>
        <strain evidence="2">A17</strain>
        <strain evidence="3 4">cv. Jemalong A17</strain>
    </source>
</reference>
<name>A0A072UE67_MEDTR</name>
<dbReference type="EnsemblPlants" id="KEH28084">
    <property type="protein sequence ID" value="KEH28084"/>
    <property type="gene ID" value="MTR_5g464490"/>
</dbReference>
<dbReference type="HOGENOM" id="CLU_2816287_0_0_1"/>
<protein>
    <submittedName>
        <fullName evidence="2">Leginsulin related MtN11/16/17 family</fullName>
    </submittedName>
</protein>
<evidence type="ECO:0000313" key="2">
    <source>
        <dbReference type="EMBL" id="KEH28084.1"/>
    </source>
</evidence>
<keyword evidence="1" id="KW-0732">Signal</keyword>
<keyword evidence="4" id="KW-1185">Reference proteome</keyword>
<dbReference type="EMBL" id="CM001221">
    <property type="protein sequence ID" value="KEH28084.1"/>
    <property type="molecule type" value="Genomic_DNA"/>
</dbReference>
<feature type="chain" id="PRO_5014499574" evidence="1">
    <location>
        <begin position="23"/>
        <end position="69"/>
    </location>
</feature>
<sequence>MTYVKLVTLAVFMLTTFLIVQTKNVEAGKCPSAGMVCSPFNPNQCGNVIQCRCIPGFVIEAGICGDNFT</sequence>
<evidence type="ECO:0000313" key="4">
    <source>
        <dbReference type="Proteomes" id="UP000002051"/>
    </source>
</evidence>
<evidence type="ECO:0000313" key="3">
    <source>
        <dbReference type="EnsemblPlants" id="KEH28084"/>
    </source>
</evidence>
<reference evidence="3" key="3">
    <citation type="submission" date="2015-04" db="UniProtKB">
        <authorList>
            <consortium name="EnsemblPlants"/>
        </authorList>
    </citation>
    <scope>IDENTIFICATION</scope>
    <source>
        <strain evidence="3">cv. Jemalong A17</strain>
    </source>
</reference>
<dbReference type="Proteomes" id="UP000002051">
    <property type="component" value="Chromosome 5"/>
</dbReference>
<feature type="signal peptide" evidence="1">
    <location>
        <begin position="1"/>
        <end position="22"/>
    </location>
</feature>
<accession>A0A072UE67</accession>
<evidence type="ECO:0000256" key="1">
    <source>
        <dbReference type="SAM" id="SignalP"/>
    </source>
</evidence>
<reference evidence="2 4" key="2">
    <citation type="journal article" date="2014" name="BMC Genomics">
        <title>An improved genome release (version Mt4.0) for the model legume Medicago truncatula.</title>
        <authorList>
            <person name="Tang H."/>
            <person name="Krishnakumar V."/>
            <person name="Bidwell S."/>
            <person name="Rosen B."/>
            <person name="Chan A."/>
            <person name="Zhou S."/>
            <person name="Gentzbittel L."/>
            <person name="Childs K.L."/>
            <person name="Yandell M."/>
            <person name="Gundlach H."/>
            <person name="Mayer K.F."/>
            <person name="Schwartz D.C."/>
            <person name="Town C.D."/>
        </authorList>
    </citation>
    <scope>GENOME REANNOTATION</scope>
    <source>
        <strain evidence="2">A17</strain>
        <strain evidence="3 4">cv. Jemalong A17</strain>
    </source>
</reference>
<dbReference type="AlphaFoldDB" id="A0A072UE67"/>
<proteinExistence type="predicted"/>
<gene>
    <name evidence="2" type="ordered locus">MTR_5g464490</name>
</gene>